<sequence length="280" mass="30090">MRAPLLVTALLLGTAMAHAQTAEPSASTIIVATPAADGKGAAFRTVDRLIVQSGLPDDIWNAPDDVSIVILEEGMPPRWSRAPLDEIDRQFGGDGEVEVELDHTPSPPQKLPPAKKGKPADLSKLPEKAPEEVFDQDSAGLSIQPADGTWVPELVSQDMTGCPAMLAGAMKQQIPPSTPRELAFSDPFDPTSIGPGFARFSWKTTGPNSWASTIVEVSPETTGQQSGMSFSNRQWIEIRDTDTIGLRTRIKLNLAPHLAKIIGGGQNCRVDIEGVWQRRG</sequence>
<protein>
    <submittedName>
        <fullName evidence="3">Uncharacterized protein</fullName>
    </submittedName>
</protein>
<dbReference type="AlphaFoldDB" id="A0A231V381"/>
<evidence type="ECO:0000313" key="4">
    <source>
        <dbReference type="Proteomes" id="UP000215405"/>
    </source>
</evidence>
<dbReference type="EMBL" id="NBYO01000001">
    <property type="protein sequence ID" value="OXT02638.1"/>
    <property type="molecule type" value="Genomic_DNA"/>
</dbReference>
<evidence type="ECO:0000256" key="1">
    <source>
        <dbReference type="SAM" id="MobiDB-lite"/>
    </source>
</evidence>
<organism evidence="3 4">
    <name type="scientific">Notoacmeibacter marinus</name>
    <dbReference type="NCBI Taxonomy" id="1876515"/>
    <lineage>
        <taxon>Bacteria</taxon>
        <taxon>Pseudomonadati</taxon>
        <taxon>Pseudomonadota</taxon>
        <taxon>Alphaproteobacteria</taxon>
        <taxon>Hyphomicrobiales</taxon>
        <taxon>Notoacmeibacteraceae</taxon>
        <taxon>Notoacmeibacter</taxon>
    </lineage>
</organism>
<proteinExistence type="predicted"/>
<keyword evidence="4" id="KW-1185">Reference proteome</keyword>
<feature type="region of interest" description="Disordered" evidence="1">
    <location>
        <begin position="99"/>
        <end position="124"/>
    </location>
</feature>
<accession>A0A231V381</accession>
<feature type="chain" id="PRO_5012127306" evidence="2">
    <location>
        <begin position="20"/>
        <end position="280"/>
    </location>
</feature>
<feature type="signal peptide" evidence="2">
    <location>
        <begin position="1"/>
        <end position="19"/>
    </location>
</feature>
<keyword evidence="2" id="KW-0732">Signal</keyword>
<name>A0A231V381_9HYPH</name>
<dbReference type="RefSeq" id="WP_094076589.1">
    <property type="nucleotide sequence ID" value="NZ_NBYO01000001.1"/>
</dbReference>
<evidence type="ECO:0000313" key="3">
    <source>
        <dbReference type="EMBL" id="OXT02638.1"/>
    </source>
</evidence>
<dbReference type="Proteomes" id="UP000215405">
    <property type="component" value="Unassembled WGS sequence"/>
</dbReference>
<reference evidence="4" key="1">
    <citation type="journal article" date="2017" name="Int. J. Syst. Evol. Microbiol.">
        <title>Notoacmeibacter marinus gen. nov., sp. nov., isolated from the gut of a limpet and proposal of Notoacmeibacteraceae fam. nov. in the order Rhizobiales of the class Alphaproteobacteria.</title>
        <authorList>
            <person name="Huang Z."/>
            <person name="Guo F."/>
            <person name="Lai Q."/>
        </authorList>
    </citation>
    <scope>NUCLEOTIDE SEQUENCE [LARGE SCALE GENOMIC DNA]</scope>
    <source>
        <strain evidence="4">XMTR2A4</strain>
    </source>
</reference>
<evidence type="ECO:0000256" key="2">
    <source>
        <dbReference type="SAM" id="SignalP"/>
    </source>
</evidence>
<gene>
    <name evidence="3" type="ORF">B7H23_07055</name>
</gene>
<comment type="caution">
    <text evidence="3">The sequence shown here is derived from an EMBL/GenBank/DDBJ whole genome shotgun (WGS) entry which is preliminary data.</text>
</comment>